<dbReference type="Gene3D" id="3.40.50.720">
    <property type="entry name" value="NAD(P)-binding Rossmann-like Domain"/>
    <property type="match status" value="1"/>
</dbReference>
<gene>
    <name evidence="4" type="ORF">ABWT76_003581</name>
</gene>
<reference evidence="4" key="1">
    <citation type="submission" date="2024-07" db="EMBL/GenBank/DDBJ databases">
        <authorList>
            <person name="Kim Y.J."/>
            <person name="Jeong J.Y."/>
        </authorList>
    </citation>
    <scope>NUCLEOTIDE SEQUENCE</scope>
    <source>
        <strain evidence="4">GIHE-MW2</strain>
    </source>
</reference>
<evidence type="ECO:0000313" key="4">
    <source>
        <dbReference type="EMBL" id="XCM34937.1"/>
    </source>
</evidence>
<name>A0AAU8J7Y3_9CYAN</name>
<dbReference type="PANTHER" id="PTHR42760:SF40">
    <property type="entry name" value="3-OXOACYL-[ACYL-CARRIER-PROTEIN] REDUCTASE, CHLOROPLASTIC"/>
    <property type="match status" value="1"/>
</dbReference>
<dbReference type="PROSITE" id="PS00061">
    <property type="entry name" value="ADH_SHORT"/>
    <property type="match status" value="1"/>
</dbReference>
<comment type="similarity">
    <text evidence="1">Belongs to the short-chain dehydrogenases/reductases (SDR) family.</text>
</comment>
<dbReference type="InterPro" id="IPR020904">
    <property type="entry name" value="Sc_DH/Rdtase_CS"/>
</dbReference>
<dbReference type="RefSeq" id="WP_054468802.1">
    <property type="nucleotide sequence ID" value="NZ_CP159837.1"/>
</dbReference>
<dbReference type="GO" id="GO:0016616">
    <property type="term" value="F:oxidoreductase activity, acting on the CH-OH group of donors, NAD or NADP as acceptor"/>
    <property type="evidence" value="ECO:0007669"/>
    <property type="project" value="UniProtKB-ARBA"/>
</dbReference>
<dbReference type="InterPro" id="IPR057326">
    <property type="entry name" value="KR_dom"/>
</dbReference>
<protein>
    <submittedName>
        <fullName evidence="4">SDR family oxidoreductase</fullName>
    </submittedName>
</protein>
<accession>A0AAU8J7Y3</accession>
<dbReference type="FunFam" id="3.40.50.720:FF:000173">
    <property type="entry name" value="3-oxoacyl-[acyl-carrier protein] reductase"/>
    <property type="match status" value="1"/>
</dbReference>
<sequence length="249" mass="26328">MLSLGLEGKVVVVTGGARGIGATIAKILTDLGAKVACLDVIDGEAPEGGLAMKADVTKLADMEAAAEKIEAELGPVYGVVANAGITRDNLFHKLTEDDWDKVIDVNLKGVKNTIQPFFIKMRDRNDPKKEGPKDGGSVVAISSISGDRGNFGQTNYSATKAAVIGMMKSLAFEGARFQIRANAIAPGFINTEMTAKIPDKVKEKITAEIPFGRFGEPEEIAWAVAFLLSPVASSYVSGQVLRVNGAHHT</sequence>
<dbReference type="AlphaFoldDB" id="A0AAU8J7Y3"/>
<dbReference type="SUPFAM" id="SSF51735">
    <property type="entry name" value="NAD(P)-binding Rossmann-fold domains"/>
    <property type="match status" value="1"/>
</dbReference>
<organism evidence="4">
    <name type="scientific">Planktothricoides raciborskii GIHE-MW2</name>
    <dbReference type="NCBI Taxonomy" id="2792601"/>
    <lineage>
        <taxon>Bacteria</taxon>
        <taxon>Bacillati</taxon>
        <taxon>Cyanobacteriota</taxon>
        <taxon>Cyanophyceae</taxon>
        <taxon>Oscillatoriophycideae</taxon>
        <taxon>Oscillatoriales</taxon>
        <taxon>Oscillatoriaceae</taxon>
        <taxon>Planktothricoides</taxon>
    </lineage>
</organism>
<dbReference type="InterPro" id="IPR002347">
    <property type="entry name" value="SDR_fam"/>
</dbReference>
<feature type="domain" description="Ketoreductase" evidence="3">
    <location>
        <begin position="9"/>
        <end position="187"/>
    </location>
</feature>
<evidence type="ECO:0000256" key="2">
    <source>
        <dbReference type="ARBA" id="ARBA00023002"/>
    </source>
</evidence>
<evidence type="ECO:0000259" key="3">
    <source>
        <dbReference type="SMART" id="SM00822"/>
    </source>
</evidence>
<keyword evidence="2" id="KW-0560">Oxidoreductase</keyword>
<dbReference type="PANTHER" id="PTHR42760">
    <property type="entry name" value="SHORT-CHAIN DEHYDROGENASES/REDUCTASES FAMILY MEMBER"/>
    <property type="match status" value="1"/>
</dbReference>
<dbReference type="EMBL" id="CP159837">
    <property type="protein sequence ID" value="XCM34937.1"/>
    <property type="molecule type" value="Genomic_DNA"/>
</dbReference>
<dbReference type="SMART" id="SM00822">
    <property type="entry name" value="PKS_KR"/>
    <property type="match status" value="1"/>
</dbReference>
<dbReference type="InterPro" id="IPR036291">
    <property type="entry name" value="NAD(P)-bd_dom_sf"/>
</dbReference>
<dbReference type="Pfam" id="PF13561">
    <property type="entry name" value="adh_short_C2"/>
    <property type="match status" value="1"/>
</dbReference>
<proteinExistence type="inferred from homology"/>
<dbReference type="PRINTS" id="PR00080">
    <property type="entry name" value="SDRFAMILY"/>
</dbReference>
<evidence type="ECO:0000256" key="1">
    <source>
        <dbReference type="ARBA" id="ARBA00006484"/>
    </source>
</evidence>
<dbReference type="PRINTS" id="PR00081">
    <property type="entry name" value="GDHRDH"/>
</dbReference>
<dbReference type="GO" id="GO:0030497">
    <property type="term" value="P:fatty acid elongation"/>
    <property type="evidence" value="ECO:0007669"/>
    <property type="project" value="TreeGrafter"/>
</dbReference>